<dbReference type="GO" id="GO:0007166">
    <property type="term" value="P:cell surface receptor signaling pathway"/>
    <property type="evidence" value="ECO:0007669"/>
    <property type="project" value="InterPro"/>
</dbReference>
<evidence type="ECO:0000256" key="10">
    <source>
        <dbReference type="ARBA" id="ARBA00022989"/>
    </source>
</evidence>
<reference evidence="19" key="2">
    <citation type="submission" date="2025-09" db="UniProtKB">
        <authorList>
            <consortium name="Ensembl"/>
        </authorList>
    </citation>
    <scope>IDENTIFICATION</scope>
</reference>
<reference evidence="19" key="1">
    <citation type="submission" date="2025-08" db="UniProtKB">
        <authorList>
            <consortium name="Ensembl"/>
        </authorList>
    </citation>
    <scope>IDENTIFICATION</scope>
</reference>
<feature type="transmembrane region" description="Helical" evidence="15">
    <location>
        <begin position="556"/>
        <end position="577"/>
    </location>
</feature>
<feature type="transmembrane region" description="Helical" evidence="15">
    <location>
        <begin position="636"/>
        <end position="661"/>
    </location>
</feature>
<dbReference type="SUPFAM" id="SSF57196">
    <property type="entry name" value="EGF/Laminin"/>
    <property type="match status" value="2"/>
</dbReference>
<dbReference type="InterPro" id="IPR003056">
    <property type="entry name" value="GPCR_2_ADGRE2_ADGRE5"/>
</dbReference>
<dbReference type="PANTHER" id="PTHR12011">
    <property type="entry name" value="ADHESION G-PROTEIN COUPLED RECEPTOR"/>
    <property type="match status" value="1"/>
</dbReference>
<dbReference type="PROSITE" id="PS00010">
    <property type="entry name" value="ASX_HYDROXYL"/>
    <property type="match status" value="2"/>
</dbReference>
<evidence type="ECO:0000256" key="11">
    <source>
        <dbReference type="ARBA" id="ARBA00023136"/>
    </source>
</evidence>
<dbReference type="FunFam" id="2.10.25.10:FF:000038">
    <property type="entry name" value="Fibrillin 2"/>
    <property type="match status" value="2"/>
</dbReference>
<dbReference type="InterPro" id="IPR000832">
    <property type="entry name" value="GPCR_2_secretin-like"/>
</dbReference>
<accession>A0A8C9PD44</accession>
<dbReference type="Gene3D" id="2.10.25.10">
    <property type="entry name" value="Laminin"/>
    <property type="match status" value="3"/>
</dbReference>
<dbReference type="InterPro" id="IPR018097">
    <property type="entry name" value="EGF_Ca-bd_CS"/>
</dbReference>
<dbReference type="FunFam" id="2.10.25.10:FF:000177">
    <property type="entry name" value="Adhesion G protein-coupled receptor E2"/>
    <property type="match status" value="1"/>
</dbReference>
<feature type="transmembrane region" description="Helical" evidence="15">
    <location>
        <begin position="681"/>
        <end position="703"/>
    </location>
</feature>
<dbReference type="PROSITE" id="PS50026">
    <property type="entry name" value="EGF_3"/>
    <property type="match status" value="2"/>
</dbReference>
<feature type="transmembrane region" description="Helical" evidence="15">
    <location>
        <begin position="522"/>
        <end position="541"/>
    </location>
</feature>
<dbReference type="InterPro" id="IPR000203">
    <property type="entry name" value="GPS"/>
</dbReference>
<keyword evidence="5 15" id="KW-0812">Transmembrane</keyword>
<evidence type="ECO:0000256" key="3">
    <source>
        <dbReference type="ARBA" id="ARBA00022475"/>
    </source>
</evidence>
<feature type="transmembrane region" description="Helical" evidence="15">
    <location>
        <begin position="486"/>
        <end position="510"/>
    </location>
</feature>
<evidence type="ECO:0000256" key="2">
    <source>
        <dbReference type="ARBA" id="ARBA00007343"/>
    </source>
</evidence>
<dbReference type="SMART" id="SM00181">
    <property type="entry name" value="EGF"/>
    <property type="match status" value="3"/>
</dbReference>
<evidence type="ECO:0000259" key="16">
    <source>
        <dbReference type="PROSITE" id="PS50026"/>
    </source>
</evidence>
<keyword evidence="8" id="KW-0106">Calcium</keyword>
<dbReference type="GO" id="GO:0007155">
    <property type="term" value="P:cell adhesion"/>
    <property type="evidence" value="ECO:0007669"/>
    <property type="project" value="UniProtKB-KW"/>
</dbReference>
<evidence type="ECO:0000256" key="5">
    <source>
        <dbReference type="ARBA" id="ARBA00022692"/>
    </source>
</evidence>
<evidence type="ECO:0000256" key="14">
    <source>
        <dbReference type="PROSITE-ProRule" id="PRU00076"/>
    </source>
</evidence>
<evidence type="ECO:0000256" key="4">
    <source>
        <dbReference type="ARBA" id="ARBA00022536"/>
    </source>
</evidence>
<evidence type="ECO:0000256" key="7">
    <source>
        <dbReference type="ARBA" id="ARBA00022737"/>
    </source>
</evidence>
<evidence type="ECO:0000256" key="6">
    <source>
        <dbReference type="ARBA" id="ARBA00022729"/>
    </source>
</evidence>
<evidence type="ECO:0000256" key="12">
    <source>
        <dbReference type="ARBA" id="ARBA00023157"/>
    </source>
</evidence>
<dbReference type="AlphaFoldDB" id="A0A8C9PD44"/>
<dbReference type="InterPro" id="IPR017983">
    <property type="entry name" value="GPCR_2_secretin-like_CS"/>
</dbReference>
<evidence type="ECO:0000256" key="13">
    <source>
        <dbReference type="ARBA" id="ARBA00023180"/>
    </source>
</evidence>
<keyword evidence="7" id="KW-0677">Repeat</keyword>
<organism evidence="19 20">
    <name type="scientific">Spermophilus dauricus</name>
    <name type="common">Daurian ground squirrel</name>
    <dbReference type="NCBI Taxonomy" id="99837"/>
    <lineage>
        <taxon>Eukaryota</taxon>
        <taxon>Metazoa</taxon>
        <taxon>Chordata</taxon>
        <taxon>Craniata</taxon>
        <taxon>Vertebrata</taxon>
        <taxon>Euteleostomi</taxon>
        <taxon>Mammalia</taxon>
        <taxon>Eutheria</taxon>
        <taxon>Euarchontoglires</taxon>
        <taxon>Glires</taxon>
        <taxon>Rodentia</taxon>
        <taxon>Sciuromorpha</taxon>
        <taxon>Sciuridae</taxon>
        <taxon>Xerinae</taxon>
        <taxon>Marmotini</taxon>
        <taxon>Spermophilus</taxon>
    </lineage>
</organism>
<protein>
    <recommendedName>
        <fullName evidence="21">Adhesion G protein-coupled receptor E2</fullName>
    </recommendedName>
</protein>
<keyword evidence="12" id="KW-1015">Disulfide bond</keyword>
<dbReference type="PROSITE" id="PS00650">
    <property type="entry name" value="G_PROTEIN_RECEP_F2_2"/>
    <property type="match status" value="1"/>
</dbReference>
<dbReference type="PROSITE" id="PS01187">
    <property type="entry name" value="EGF_CA"/>
    <property type="match status" value="2"/>
</dbReference>
<dbReference type="Pfam" id="PF07645">
    <property type="entry name" value="EGF_CA"/>
    <property type="match status" value="2"/>
</dbReference>
<dbReference type="CDD" id="cd00054">
    <property type="entry name" value="EGF_CA"/>
    <property type="match status" value="2"/>
</dbReference>
<evidence type="ECO:0000259" key="17">
    <source>
        <dbReference type="PROSITE" id="PS50221"/>
    </source>
</evidence>
<feature type="transmembrane region" description="Helical" evidence="15">
    <location>
        <begin position="709"/>
        <end position="732"/>
    </location>
</feature>
<evidence type="ECO:0000256" key="15">
    <source>
        <dbReference type="SAM" id="Phobius"/>
    </source>
</evidence>
<dbReference type="InterPro" id="IPR001881">
    <property type="entry name" value="EGF-like_Ca-bd_dom"/>
</dbReference>
<dbReference type="SMART" id="SM00303">
    <property type="entry name" value="GPS"/>
    <property type="match status" value="1"/>
</dbReference>
<dbReference type="GO" id="GO:0005509">
    <property type="term" value="F:calcium ion binding"/>
    <property type="evidence" value="ECO:0007669"/>
    <property type="project" value="InterPro"/>
</dbReference>
<proteinExistence type="inferred from homology"/>
<dbReference type="PRINTS" id="PR00249">
    <property type="entry name" value="GPCRSECRETIN"/>
</dbReference>
<keyword evidence="3" id="KW-1003">Cell membrane</keyword>
<dbReference type="FunFam" id="1.20.1070.10:FF:000054">
    <property type="entry name" value="Adhesion G protein-coupled receptor E3"/>
    <property type="match status" value="1"/>
</dbReference>
<dbReference type="Gene3D" id="1.20.1070.10">
    <property type="entry name" value="Rhodopsin 7-helix transmembrane proteins"/>
    <property type="match status" value="1"/>
</dbReference>
<dbReference type="SMART" id="SM00179">
    <property type="entry name" value="EGF_CA"/>
    <property type="match status" value="2"/>
</dbReference>
<keyword evidence="13" id="KW-0325">Glycoprotein</keyword>
<dbReference type="Gene3D" id="2.60.220.50">
    <property type="match status" value="1"/>
</dbReference>
<feature type="domain" description="EGF-like" evidence="16">
    <location>
        <begin position="54"/>
        <end position="93"/>
    </location>
</feature>
<dbReference type="GO" id="GO:0005886">
    <property type="term" value="C:plasma membrane"/>
    <property type="evidence" value="ECO:0007669"/>
    <property type="project" value="UniProtKB-SubCell"/>
</dbReference>
<dbReference type="Ensembl" id="ENSSDAT00000010142.1">
    <property type="protein sequence ID" value="ENSSDAP00000008931.1"/>
    <property type="gene ID" value="ENSSDAG00000008072.1"/>
</dbReference>
<dbReference type="PROSITE" id="PS50221">
    <property type="entry name" value="GAIN_B"/>
    <property type="match status" value="1"/>
</dbReference>
<keyword evidence="6" id="KW-0732">Signal</keyword>
<evidence type="ECO:0000313" key="19">
    <source>
        <dbReference type="Ensembl" id="ENSSDAP00000008931.1"/>
    </source>
</evidence>
<feature type="domain" description="GAIN-B" evidence="17">
    <location>
        <begin position="306"/>
        <end position="481"/>
    </location>
</feature>
<dbReference type="InterPro" id="IPR049883">
    <property type="entry name" value="NOTCH1_EGF-like"/>
</dbReference>
<dbReference type="InterPro" id="IPR000152">
    <property type="entry name" value="EGF-type_Asp/Asn_hydroxyl_site"/>
</dbReference>
<evidence type="ECO:0008006" key="21">
    <source>
        <dbReference type="Google" id="ProtNLM"/>
    </source>
</evidence>
<dbReference type="InterPro" id="IPR000742">
    <property type="entry name" value="EGF"/>
</dbReference>
<comment type="caution">
    <text evidence="14">Lacks conserved residue(s) required for the propagation of feature annotation.</text>
</comment>
<feature type="transmembrane region" description="Helical" evidence="15">
    <location>
        <begin position="597"/>
        <end position="616"/>
    </location>
</feature>
<keyword evidence="10 15" id="KW-1133">Transmembrane helix</keyword>
<comment type="subcellular location">
    <subcellularLocation>
        <location evidence="1">Cell membrane</location>
        <topology evidence="1">Multi-pass membrane protein</topology>
    </subcellularLocation>
</comment>
<evidence type="ECO:0000256" key="1">
    <source>
        <dbReference type="ARBA" id="ARBA00004651"/>
    </source>
</evidence>
<dbReference type="InterPro" id="IPR046338">
    <property type="entry name" value="GAIN_dom_sf"/>
</dbReference>
<dbReference type="FunFam" id="2.60.220.50:FF:000007">
    <property type="entry name" value="Adhesion G protein-coupled receptor E5"/>
    <property type="match status" value="1"/>
</dbReference>
<dbReference type="InterPro" id="IPR057244">
    <property type="entry name" value="GAIN_B"/>
</dbReference>
<dbReference type="PANTHER" id="PTHR12011:SF328">
    <property type="entry name" value="ADHESION G PROTEIN-COUPLED RECEPTOR E2"/>
    <property type="match status" value="1"/>
</dbReference>
<keyword evidence="11 15" id="KW-0472">Membrane</keyword>
<dbReference type="PRINTS" id="PR01278">
    <property type="entry name" value="CD97PROTEIN"/>
</dbReference>
<dbReference type="Pfam" id="PF00002">
    <property type="entry name" value="7tm_2"/>
    <property type="match status" value="1"/>
</dbReference>
<dbReference type="Pfam" id="PF01825">
    <property type="entry name" value="GPS"/>
    <property type="match status" value="1"/>
</dbReference>
<evidence type="ECO:0000313" key="20">
    <source>
        <dbReference type="Proteomes" id="UP000694422"/>
    </source>
</evidence>
<dbReference type="GO" id="GO:0004930">
    <property type="term" value="F:G protein-coupled receptor activity"/>
    <property type="evidence" value="ECO:0007669"/>
    <property type="project" value="InterPro"/>
</dbReference>
<dbReference type="Proteomes" id="UP000694422">
    <property type="component" value="Unplaced"/>
</dbReference>
<name>A0A8C9PD44_SPEDA</name>
<dbReference type="InterPro" id="IPR017981">
    <property type="entry name" value="GPCR_2-like_7TM"/>
</dbReference>
<dbReference type="GO" id="GO:0007189">
    <property type="term" value="P:adenylate cyclase-activating G protein-coupled receptor signaling pathway"/>
    <property type="evidence" value="ECO:0007669"/>
    <property type="project" value="TreeGrafter"/>
</dbReference>
<sequence length="876" mass="96436">YGIIKLIPTPEFRTCNPWCPLNSECVNATACRCKPGFASSSVEVFTNPLVTCQDINECLLPRKESCGYFADCHNVQGSYYCTCFPGFELRSGAKKFTNASENTCQGKAHPSPSPATCSSGNQSPYGCTLCHVYMPWPEDPEGCMERPGTWERNRGSDRRLLRDLSSNKNLPGRTYFCNMDECSSGQHKCHRSTTCTNTGGSYSCQCHPGWDQDREVGIPGAAPCPPLGPNLSRFFEKVNNLHRDLKSAMAEDTIQGIMQEVDVLLETPGDLDTLPPSQKHCVATHLLKGLESALRNLSRGLPEGTATFNYSAGTQLSLEVQERGAGNVTLSLNQAKIQLNWNLAQESALRGPSVVGLVSTPGMDKLLAEAPLVLEPEKQVAPHGTHEDLLPRVSPVLLSDVVSAFLSSNNTQNLSSPVTFTFSHPVTPRHKVLCVFWDHSQNGSHWTTAGCRTVSTRGGSTTCHCTHLSSFAVLMVHYHVQDEDPVLSVITCVGLGVSLLCLVLAALTFLLCRAIQNTSTSLHLQLSLCLLLAHLLFLTAIDRTQPKVLCAVTAGALHYLYLASFTWMLLEGLFLFLTARNLTVLSSSSRNRLMRKLMFPVGYGVPAAIVAVSAAARPHLYGTPARCWLRPEQGFMWGFLGPVCAISSVNMVFFLMTLCIVKSKLSSINRDVSTLQNTKVLTFKAMAHLFILGCTWCLGVVQVGSLAPVMAYLFTIVNSLQGVFIFLVYCLLSQQVQEQYRKWFKKIWKWTTESESYTLSSKVVSDTSRPSTVGSLPDPRTQVPWYWQDFSPPVHRPCFPCLLDSTIMPACALTLHDSPSLPPIQLLPLIIVVSPPLSETPKDPGEDLRLTWTIQADFLISRCLTCMIPLICEMQH</sequence>
<comment type="similarity">
    <text evidence="2">Belongs to the G-protein coupled receptor 2 family. Adhesion G-protein coupled receptor (ADGR) subfamily.</text>
</comment>
<evidence type="ECO:0000256" key="8">
    <source>
        <dbReference type="ARBA" id="ARBA00022837"/>
    </source>
</evidence>
<feature type="domain" description="EGF-like" evidence="16">
    <location>
        <begin position="178"/>
        <end position="216"/>
    </location>
</feature>
<evidence type="ECO:0000256" key="9">
    <source>
        <dbReference type="ARBA" id="ARBA00022889"/>
    </source>
</evidence>
<keyword evidence="4 14" id="KW-0245">EGF-like domain</keyword>
<evidence type="ECO:0000259" key="18">
    <source>
        <dbReference type="PROSITE" id="PS50261"/>
    </source>
</evidence>
<dbReference type="PROSITE" id="PS50261">
    <property type="entry name" value="G_PROTEIN_RECEP_F2_4"/>
    <property type="match status" value="1"/>
</dbReference>
<keyword evidence="9" id="KW-0130">Cell adhesion</keyword>
<keyword evidence="20" id="KW-1185">Reference proteome</keyword>
<feature type="domain" description="G-protein coupled receptors family 2 profile 2" evidence="18">
    <location>
        <begin position="487"/>
        <end position="733"/>
    </location>
</feature>